<organism evidence="1 2">
    <name type="scientific">Rhodanobacter geophilus</name>
    <dbReference type="NCBI Taxonomy" id="3162488"/>
    <lineage>
        <taxon>Bacteria</taxon>
        <taxon>Pseudomonadati</taxon>
        <taxon>Pseudomonadota</taxon>
        <taxon>Gammaproteobacteria</taxon>
        <taxon>Lysobacterales</taxon>
        <taxon>Rhodanobacteraceae</taxon>
        <taxon>Rhodanobacter</taxon>
    </lineage>
</organism>
<dbReference type="EMBL" id="JBFOHL010000002">
    <property type="protein sequence ID" value="MEW9623397.1"/>
    <property type="molecule type" value="Genomic_DNA"/>
</dbReference>
<comment type="caution">
    <text evidence="1">The sequence shown here is derived from an EMBL/GenBank/DDBJ whole genome shotgun (WGS) entry which is preliminary data.</text>
</comment>
<keyword evidence="2" id="KW-1185">Reference proteome</keyword>
<evidence type="ECO:0000313" key="1">
    <source>
        <dbReference type="EMBL" id="MEW9623397.1"/>
    </source>
</evidence>
<evidence type="ECO:0000313" key="2">
    <source>
        <dbReference type="Proteomes" id="UP001556170"/>
    </source>
</evidence>
<reference evidence="1 2" key="1">
    <citation type="submission" date="2024-06" db="EMBL/GenBank/DDBJ databases">
        <authorList>
            <person name="Woo H."/>
        </authorList>
    </citation>
    <scope>NUCLEOTIDE SEQUENCE [LARGE SCALE GENOMIC DNA]</scope>
    <source>
        <strain evidence="1 2">S2-g</strain>
    </source>
</reference>
<dbReference type="RefSeq" id="WP_367843697.1">
    <property type="nucleotide sequence ID" value="NZ_JBFOHL010000002.1"/>
</dbReference>
<protein>
    <recommendedName>
        <fullName evidence="3">Lipoprotein</fullName>
    </recommendedName>
</protein>
<name>A0ABV3QLH4_9GAMM</name>
<accession>A0ABV3QLH4</accession>
<sequence length="323" mass="35139">MNMLLVGLALVSCEGAAFSSEYRISGASQSVTDAQALLSRVTRLPTAFLDIMGSEGNHERITSHILTPEEREMVRQSLTALAPLQQRVMLQHLASISFADGMPNSALTYPAKGRPGFFNITIRAGVLHETVSQLLNHKENACFAHENPGSRVVIDAGRMPALTYILLHESTHVVDASIGLTLDTAKRRGLDKPIGEFGQGVWVDWKNPVPAYASAALQVGCYHHGGKDADISAAPVVYQALAGTPFPSLYATASEHEYIAELTAYSALSQRFHQPYTITVYLNDVPVYKLNPMKDALVRAQVSKTRIFYGTMGDSSMSSGKTW</sequence>
<dbReference type="Proteomes" id="UP001556170">
    <property type="component" value="Unassembled WGS sequence"/>
</dbReference>
<gene>
    <name evidence="1" type="ORF">ABQJ56_04050</name>
</gene>
<proteinExistence type="predicted"/>
<evidence type="ECO:0008006" key="3">
    <source>
        <dbReference type="Google" id="ProtNLM"/>
    </source>
</evidence>